<protein>
    <recommendedName>
        <fullName evidence="4">Lipoprotein</fullName>
    </recommendedName>
</protein>
<name>A0A1V6MHL8_9ACTN</name>
<evidence type="ECO:0000313" key="2">
    <source>
        <dbReference type="EMBL" id="OQD51772.1"/>
    </source>
</evidence>
<evidence type="ECO:0000313" key="3">
    <source>
        <dbReference type="Proteomes" id="UP000184286"/>
    </source>
</evidence>
<gene>
    <name evidence="2" type="ORF">BM536_038175</name>
</gene>
<proteinExistence type="predicted"/>
<reference evidence="3" key="1">
    <citation type="submission" date="2016-11" db="EMBL/GenBank/DDBJ databases">
        <authorList>
            <person name="Schniete J.K."/>
            <person name="Salih T."/>
            <person name="Algora Gallardo L."/>
            <person name="Martinez Fernandez S."/>
            <person name="Herron P.R."/>
        </authorList>
    </citation>
    <scope>NUCLEOTIDE SEQUENCE [LARGE SCALE GENOMIC DNA]</scope>
    <source>
        <strain evidence="3">DSM 41896</strain>
    </source>
</reference>
<feature type="signal peptide" evidence="1">
    <location>
        <begin position="1"/>
        <end position="26"/>
    </location>
</feature>
<dbReference type="Proteomes" id="UP000184286">
    <property type="component" value="Unassembled WGS sequence"/>
</dbReference>
<dbReference type="RefSeq" id="WP_073492719.1">
    <property type="nucleotide sequence ID" value="NZ_MPOH02000056.1"/>
</dbReference>
<dbReference type="EMBL" id="MPOH02000056">
    <property type="protein sequence ID" value="OQD51772.1"/>
    <property type="molecule type" value="Genomic_DNA"/>
</dbReference>
<evidence type="ECO:0008006" key="4">
    <source>
        <dbReference type="Google" id="ProtNLM"/>
    </source>
</evidence>
<dbReference type="AlphaFoldDB" id="A0A1V6MHL8"/>
<sequence length="149" mass="15902">MFKTPLKPARWIGTAVAPLLLLTACATEETAKVSVDRVVGNWEGPNGEKLSFSADRKFAASGLDSKKLAETDCPGDESAGSWGFMVDEDNGSSFRSATAKSGSWIGLGFERQYFGCILELAVVDGGDTLCATNDPDVPCGLDVRFTREK</sequence>
<reference evidence="2 3" key="2">
    <citation type="submission" date="2017-02" db="EMBL/GenBank/DDBJ databases">
        <title>Draft genome sequence of Streptomyces phaeoluteigriseus type strain DSM41896.</title>
        <authorList>
            <person name="Salih T.S."/>
            <person name="Algora Gallardo L."/>
            <person name="Melo Santos T."/>
            <person name="Filgueira Martinez S."/>
            <person name="Herron P.R."/>
        </authorList>
    </citation>
    <scope>NUCLEOTIDE SEQUENCE [LARGE SCALE GENOMIC DNA]</scope>
    <source>
        <strain evidence="2 3">DSM 41896</strain>
    </source>
</reference>
<evidence type="ECO:0000256" key="1">
    <source>
        <dbReference type="SAM" id="SignalP"/>
    </source>
</evidence>
<dbReference type="OrthoDB" id="4191863at2"/>
<dbReference type="PROSITE" id="PS51257">
    <property type="entry name" value="PROKAR_LIPOPROTEIN"/>
    <property type="match status" value="1"/>
</dbReference>
<organism evidence="2 3">
    <name type="scientific">Streptomyces phaeoluteigriseus</name>
    <dbReference type="NCBI Taxonomy" id="114686"/>
    <lineage>
        <taxon>Bacteria</taxon>
        <taxon>Bacillati</taxon>
        <taxon>Actinomycetota</taxon>
        <taxon>Actinomycetes</taxon>
        <taxon>Kitasatosporales</taxon>
        <taxon>Streptomycetaceae</taxon>
        <taxon>Streptomyces</taxon>
        <taxon>Streptomyces aurantiacus group</taxon>
    </lineage>
</organism>
<accession>A0A1V6MHL8</accession>
<keyword evidence="1" id="KW-0732">Signal</keyword>
<comment type="caution">
    <text evidence="2">The sequence shown here is derived from an EMBL/GenBank/DDBJ whole genome shotgun (WGS) entry which is preliminary data.</text>
</comment>
<feature type="chain" id="PRO_5012280135" description="Lipoprotein" evidence="1">
    <location>
        <begin position="27"/>
        <end position="149"/>
    </location>
</feature>